<gene>
    <name evidence="2" type="ORF">N7515_007395</name>
</gene>
<sequence>MISETLMTFLLITKPEVRSVKLLGSWDNFSKKYVMERDKRVGPGHWRGCHTFTDMMGDGPDKTQWRTGGLKMGGTYWYYYLLDDDIEYYNEREPTTTKCPLLPGQPVNVLNVPIILPDSRAHGRSASASSQNSEHVRTMNPEDKFMNPRKPPPQPQPQPMRLQTSASVRHPPTPAQSASRSPMTGIHRSASQPHSAARKGHKKDSRSMSPPRARALLAALRQPAETERSFEPMQPGHAATVLPQQYEPIGNRRNVPGIKVNAGIAIPSSAGSADKLGPSTIQSRRAMKASAGESGPSRLLTVQTRPEPRKASPNAKTTALDETRAIREALKDLASSSDLPTPTAAFTREEKSKEEKRLPTLPNTPSSVMDEAVRAIDERDKAMDEEIPRSYFSAMTASTEDSTHSRFVPEQSRFSEWSTDTETDYNSHASMMSASTFNHNQDESSDDRWRTPDLSQSGDGATNTDPNTPHLTVYSKPSSPNSASEELPPWNVGLPQLTVSVSTPSIDGSGLGIENLDEVESNPKRHAALFSALESMEALAMSRSPNGSPIILPQVPREGAGRALSPAERQLSEASLDRIRSRRSNASFQGNATMQELMDELSYLKNIIQADMDGTPF</sequence>
<feature type="compositionally biased region" description="Polar residues" evidence="1">
    <location>
        <begin position="453"/>
        <end position="484"/>
    </location>
</feature>
<keyword evidence="3" id="KW-1185">Reference proteome</keyword>
<feature type="compositionally biased region" description="Basic and acidic residues" evidence="1">
    <location>
        <begin position="347"/>
        <end position="358"/>
    </location>
</feature>
<protein>
    <submittedName>
        <fullName evidence="2">Uncharacterized protein</fullName>
    </submittedName>
</protein>
<feature type="compositionally biased region" description="Basic and acidic residues" evidence="1">
    <location>
        <begin position="319"/>
        <end position="331"/>
    </location>
</feature>
<evidence type="ECO:0000313" key="3">
    <source>
        <dbReference type="Proteomes" id="UP001149079"/>
    </source>
</evidence>
<reference evidence="2" key="2">
    <citation type="journal article" date="2023" name="IMA Fungus">
        <title>Comparative genomic study of the Penicillium genus elucidates a diverse pangenome and 15 lateral gene transfer events.</title>
        <authorList>
            <person name="Petersen C."/>
            <person name="Sorensen T."/>
            <person name="Nielsen M.R."/>
            <person name="Sondergaard T.E."/>
            <person name="Sorensen J.L."/>
            <person name="Fitzpatrick D.A."/>
            <person name="Frisvad J.C."/>
            <person name="Nielsen K.L."/>
        </authorList>
    </citation>
    <scope>NUCLEOTIDE SEQUENCE</scope>
    <source>
        <strain evidence="2">IBT 22155</strain>
    </source>
</reference>
<accession>A0A9W9GWR0</accession>
<proteinExistence type="predicted"/>
<feature type="region of interest" description="Disordered" evidence="1">
    <location>
        <begin position="120"/>
        <end position="211"/>
    </location>
</feature>
<evidence type="ECO:0000256" key="1">
    <source>
        <dbReference type="SAM" id="MobiDB-lite"/>
    </source>
</evidence>
<comment type="caution">
    <text evidence="2">The sequence shown here is derived from an EMBL/GenBank/DDBJ whole genome shotgun (WGS) entry which is preliminary data.</text>
</comment>
<feature type="compositionally biased region" description="Pro residues" evidence="1">
    <location>
        <begin position="149"/>
        <end position="158"/>
    </location>
</feature>
<dbReference type="OrthoDB" id="5422351at2759"/>
<feature type="compositionally biased region" description="Basic and acidic residues" evidence="1">
    <location>
        <begin position="440"/>
        <end position="451"/>
    </location>
</feature>
<name>A0A9W9GWR0_9EURO</name>
<dbReference type="EMBL" id="JAPQKL010000005">
    <property type="protein sequence ID" value="KAJ5131356.1"/>
    <property type="molecule type" value="Genomic_DNA"/>
</dbReference>
<dbReference type="PANTHER" id="PTHR40625">
    <property type="entry name" value="GTP-BINDING PROTEIN ESDC-RELATED"/>
    <property type="match status" value="1"/>
</dbReference>
<dbReference type="PANTHER" id="PTHR40625:SF1">
    <property type="entry name" value="AMP-ACTIVATED PROTEIN KINASE GLYCOGEN-BINDING DOMAIN-CONTAINING PROTEIN"/>
    <property type="match status" value="1"/>
</dbReference>
<feature type="region of interest" description="Disordered" evidence="1">
    <location>
        <begin position="269"/>
        <end position="370"/>
    </location>
</feature>
<reference evidence="2" key="1">
    <citation type="submission" date="2022-11" db="EMBL/GenBank/DDBJ databases">
        <authorList>
            <person name="Petersen C."/>
        </authorList>
    </citation>
    <scope>NUCLEOTIDE SEQUENCE</scope>
    <source>
        <strain evidence="2">IBT 22155</strain>
    </source>
</reference>
<dbReference type="GeneID" id="81407309"/>
<organism evidence="2 3">
    <name type="scientific">Penicillium bovifimosum</name>
    <dbReference type="NCBI Taxonomy" id="126998"/>
    <lineage>
        <taxon>Eukaryota</taxon>
        <taxon>Fungi</taxon>
        <taxon>Dikarya</taxon>
        <taxon>Ascomycota</taxon>
        <taxon>Pezizomycotina</taxon>
        <taxon>Eurotiomycetes</taxon>
        <taxon>Eurotiomycetidae</taxon>
        <taxon>Eurotiales</taxon>
        <taxon>Aspergillaceae</taxon>
        <taxon>Penicillium</taxon>
    </lineage>
</organism>
<feature type="compositionally biased region" description="Polar residues" evidence="1">
    <location>
        <begin position="412"/>
        <end position="421"/>
    </location>
</feature>
<feature type="compositionally biased region" description="Basic and acidic residues" evidence="1">
    <location>
        <begin position="134"/>
        <end position="146"/>
    </location>
</feature>
<evidence type="ECO:0000313" key="2">
    <source>
        <dbReference type="EMBL" id="KAJ5131356.1"/>
    </source>
</evidence>
<feature type="region of interest" description="Disordered" evidence="1">
    <location>
        <begin position="437"/>
        <end position="487"/>
    </location>
</feature>
<dbReference type="RefSeq" id="XP_056521735.1">
    <property type="nucleotide sequence ID" value="XM_056668139.1"/>
</dbReference>
<dbReference type="AlphaFoldDB" id="A0A9W9GWR0"/>
<dbReference type="Proteomes" id="UP001149079">
    <property type="component" value="Unassembled WGS sequence"/>
</dbReference>
<feature type="region of interest" description="Disordered" evidence="1">
    <location>
        <begin position="396"/>
        <end position="421"/>
    </location>
</feature>